<dbReference type="Proteomes" id="UP000595814">
    <property type="component" value="Chromosome"/>
</dbReference>
<dbReference type="EMBL" id="CP066744">
    <property type="protein sequence ID" value="QQK08017.1"/>
    <property type="molecule type" value="Genomic_DNA"/>
</dbReference>
<proteinExistence type="predicted"/>
<reference evidence="1 2" key="1">
    <citation type="journal article" date="2022" name="Int. J. Syst. Evol. Microbiol.">
        <title>Miniphocaeibacter halophilus sp. nov., an ammonium-tolerant acetate-producing bacterium isolated from a biogas system.</title>
        <authorList>
            <person name="Schnurer A."/>
            <person name="Singh A."/>
            <person name="Bi S."/>
            <person name="Qiao W."/>
            <person name="Westerholm M."/>
        </authorList>
    </citation>
    <scope>NUCLEOTIDE SEQUENCE [LARGE SCALE GENOMIC DNA]</scope>
    <source>
        <strain evidence="1 2">AMB_01</strain>
    </source>
</reference>
<gene>
    <name evidence="1" type="ORF">JFY71_00315</name>
</gene>
<keyword evidence="2" id="KW-1185">Reference proteome</keyword>
<accession>A0AC61MR28</accession>
<evidence type="ECO:0000313" key="2">
    <source>
        <dbReference type="Proteomes" id="UP000595814"/>
    </source>
</evidence>
<name>A0AC61MR28_9FIRM</name>
<evidence type="ECO:0000313" key="1">
    <source>
        <dbReference type="EMBL" id="QQK08017.1"/>
    </source>
</evidence>
<protein>
    <submittedName>
        <fullName evidence="1">LCP family protein</fullName>
    </submittedName>
</protein>
<organism evidence="1 2">
    <name type="scientific">Miniphocaeibacter halophilus</name>
    <dbReference type="NCBI Taxonomy" id="2931922"/>
    <lineage>
        <taxon>Bacteria</taxon>
        <taxon>Bacillati</taxon>
        <taxon>Bacillota</taxon>
        <taxon>Tissierellia</taxon>
        <taxon>Tissierellales</taxon>
        <taxon>Peptoniphilaceae</taxon>
        <taxon>Miniphocaeibacter</taxon>
    </lineage>
</organism>
<sequence length="335" mass="38098">MKLRSIVIFFVSLVVIGGTWYVVDEVLDLKAKSTVDIDGESLGKGNRIETVVDDELMFLVVGVDKNIDAVGEAQNTRVRTDTMILTTVNFEKGTIDLISLPRDTKIKYEGSFIKLGEAHSYGGIEGTLKAVRNLTGLDIDYYMSVDYDAVLRLVEVIGGVEVDSPQEINAPEINIHIPKGRTVLDENQSLYFLRAREVLKNRSDLERMKNQQYFLKQLVKEVTKPSNLLKIPELLEVYKDNVTTNIDLGSLGNVALQAAKFDSSKMTTQTLEGTDDYEYNANGKKISYFYVDEKKMNELFSKRYPDYFLDKAEVDKYETENTEIPKEKNRNYNFN</sequence>